<dbReference type="RefSeq" id="WP_386668546.1">
    <property type="nucleotide sequence ID" value="NZ_JBHLTG010000002.1"/>
</dbReference>
<comment type="caution">
    <text evidence="1">The sequence shown here is derived from an EMBL/GenBank/DDBJ whole genome shotgun (WGS) entry which is preliminary data.</text>
</comment>
<sequence>MPVQQASLDALWDFDDPVASEAALRRVADLVTDPVERAELQTQVARALGLQARFDEAEELLASVPEVAPVVAARIALERGRLLNSAGDPDAALPHFLRAMTAAREAGDDFLLLDALHMAAIVDTQHAEQWFQEAIGELADIRDPRTQRWTVALCTNYGWHLHDAGRYAHALDAFRAAVTASLRFGTAEQLFVARWAEARCLRSLGRRAEALLLQQALHLERPDDEYVAQELAVLRAAR</sequence>
<evidence type="ECO:0008006" key="3">
    <source>
        <dbReference type="Google" id="ProtNLM"/>
    </source>
</evidence>
<dbReference type="InterPro" id="IPR011990">
    <property type="entry name" value="TPR-like_helical_dom_sf"/>
</dbReference>
<protein>
    <recommendedName>
        <fullName evidence="3">Tetratricopeptide repeat protein</fullName>
    </recommendedName>
</protein>
<dbReference type="SUPFAM" id="SSF48452">
    <property type="entry name" value="TPR-like"/>
    <property type="match status" value="1"/>
</dbReference>
<dbReference type="Proteomes" id="UP001589896">
    <property type="component" value="Unassembled WGS sequence"/>
</dbReference>
<name>A0ABV6RNL4_9GAMM</name>
<gene>
    <name evidence="1" type="ORF">ACFFGH_12060</name>
</gene>
<proteinExistence type="predicted"/>
<organism evidence="1 2">
    <name type="scientific">Lysobacter korlensis</name>
    <dbReference type="NCBI Taxonomy" id="553636"/>
    <lineage>
        <taxon>Bacteria</taxon>
        <taxon>Pseudomonadati</taxon>
        <taxon>Pseudomonadota</taxon>
        <taxon>Gammaproteobacteria</taxon>
        <taxon>Lysobacterales</taxon>
        <taxon>Lysobacteraceae</taxon>
        <taxon>Lysobacter</taxon>
    </lineage>
</organism>
<accession>A0ABV6RNL4</accession>
<evidence type="ECO:0000313" key="1">
    <source>
        <dbReference type="EMBL" id="MFC0678574.1"/>
    </source>
</evidence>
<reference evidence="1 2" key="1">
    <citation type="submission" date="2024-09" db="EMBL/GenBank/DDBJ databases">
        <authorList>
            <person name="Sun Q."/>
            <person name="Mori K."/>
        </authorList>
    </citation>
    <scope>NUCLEOTIDE SEQUENCE [LARGE SCALE GENOMIC DNA]</scope>
    <source>
        <strain evidence="1 2">KCTC 23076</strain>
    </source>
</reference>
<dbReference type="Gene3D" id="1.25.40.10">
    <property type="entry name" value="Tetratricopeptide repeat domain"/>
    <property type="match status" value="2"/>
</dbReference>
<dbReference type="EMBL" id="JBHLTG010000002">
    <property type="protein sequence ID" value="MFC0678574.1"/>
    <property type="molecule type" value="Genomic_DNA"/>
</dbReference>
<evidence type="ECO:0000313" key="2">
    <source>
        <dbReference type="Proteomes" id="UP001589896"/>
    </source>
</evidence>
<keyword evidence="2" id="KW-1185">Reference proteome</keyword>